<dbReference type="InterPro" id="IPR039422">
    <property type="entry name" value="MarR/SlyA-like"/>
</dbReference>
<dbReference type="SUPFAM" id="SSF46785">
    <property type="entry name" value="Winged helix' DNA-binding domain"/>
    <property type="match status" value="1"/>
</dbReference>
<organism evidence="2 3">
    <name type="scientific">Sphingomonas populi</name>
    <dbReference type="NCBI Taxonomy" id="2484750"/>
    <lineage>
        <taxon>Bacteria</taxon>
        <taxon>Pseudomonadati</taxon>
        <taxon>Pseudomonadota</taxon>
        <taxon>Alphaproteobacteria</taxon>
        <taxon>Sphingomonadales</taxon>
        <taxon>Sphingomonadaceae</taxon>
        <taxon>Sphingomonas</taxon>
    </lineage>
</organism>
<dbReference type="EMBL" id="SGIS01000027">
    <property type="protein sequence ID" value="RZF63377.1"/>
    <property type="molecule type" value="Genomic_DNA"/>
</dbReference>
<protein>
    <submittedName>
        <fullName evidence="2">MarR family transcriptional regulator</fullName>
    </submittedName>
</protein>
<dbReference type="InterPro" id="IPR000835">
    <property type="entry name" value="HTH_MarR-typ"/>
</dbReference>
<proteinExistence type="predicted"/>
<reference evidence="2 3" key="1">
    <citation type="submission" date="2019-02" db="EMBL/GenBank/DDBJ databases">
        <authorList>
            <person name="Li Y."/>
        </authorList>
    </citation>
    <scope>NUCLEOTIDE SEQUENCE [LARGE SCALE GENOMIC DNA]</scope>
    <source>
        <strain evidence="2 3">3-7</strain>
    </source>
</reference>
<feature type="domain" description="HTH marR-type" evidence="1">
    <location>
        <begin position="7"/>
        <end position="137"/>
    </location>
</feature>
<dbReference type="Gene3D" id="1.10.10.10">
    <property type="entry name" value="Winged helix-like DNA-binding domain superfamily/Winged helix DNA-binding domain"/>
    <property type="match status" value="1"/>
</dbReference>
<evidence type="ECO:0000313" key="2">
    <source>
        <dbReference type="EMBL" id="RZF63377.1"/>
    </source>
</evidence>
<evidence type="ECO:0000259" key="1">
    <source>
        <dbReference type="PROSITE" id="PS50995"/>
    </source>
</evidence>
<dbReference type="PROSITE" id="PS50995">
    <property type="entry name" value="HTH_MARR_2"/>
    <property type="match status" value="1"/>
</dbReference>
<dbReference type="Proteomes" id="UP000292085">
    <property type="component" value="Unassembled WGS sequence"/>
</dbReference>
<evidence type="ECO:0000313" key="3">
    <source>
        <dbReference type="Proteomes" id="UP000292085"/>
    </source>
</evidence>
<dbReference type="PANTHER" id="PTHR33164:SF105">
    <property type="entry name" value="TRANSCRIPTIONAL REPRESSOR PROTEIN-RELATED"/>
    <property type="match status" value="1"/>
</dbReference>
<keyword evidence="3" id="KW-1185">Reference proteome</keyword>
<dbReference type="GO" id="GO:0003700">
    <property type="term" value="F:DNA-binding transcription factor activity"/>
    <property type="evidence" value="ECO:0007669"/>
    <property type="project" value="InterPro"/>
</dbReference>
<dbReference type="InterPro" id="IPR036388">
    <property type="entry name" value="WH-like_DNA-bd_sf"/>
</dbReference>
<dbReference type="OrthoDB" id="2287011at2"/>
<accession>A0A4Q6Y296</accession>
<dbReference type="PANTHER" id="PTHR33164">
    <property type="entry name" value="TRANSCRIPTIONAL REGULATOR, MARR FAMILY"/>
    <property type="match status" value="1"/>
</dbReference>
<sequence length="144" mass="15551">MATAPDPACACTTLRKANRAVTRLYDEALAPTGMTITQFAILRNVARCGTIALSRLAEALVMERTSLYRALAPLEQFDWLRISDAGARAKSVTLTESGHEAMARARVPWEAMQTRLIGTFGAEQWAALESSLAHLSTLAQGTDA</sequence>
<gene>
    <name evidence="2" type="ORF">EWE75_16380</name>
</gene>
<dbReference type="AlphaFoldDB" id="A0A4Q6Y296"/>
<name>A0A4Q6Y296_9SPHN</name>
<dbReference type="SMART" id="SM00347">
    <property type="entry name" value="HTH_MARR"/>
    <property type="match status" value="1"/>
</dbReference>
<dbReference type="GO" id="GO:0006950">
    <property type="term" value="P:response to stress"/>
    <property type="evidence" value="ECO:0007669"/>
    <property type="project" value="TreeGrafter"/>
</dbReference>
<dbReference type="RefSeq" id="WP_130159182.1">
    <property type="nucleotide sequence ID" value="NZ_SGIS01000027.1"/>
</dbReference>
<dbReference type="InterPro" id="IPR036390">
    <property type="entry name" value="WH_DNA-bd_sf"/>
</dbReference>
<comment type="caution">
    <text evidence="2">The sequence shown here is derived from an EMBL/GenBank/DDBJ whole genome shotgun (WGS) entry which is preliminary data.</text>
</comment>